<evidence type="ECO:0000259" key="1">
    <source>
        <dbReference type="Pfam" id="PF00483"/>
    </source>
</evidence>
<dbReference type="SUPFAM" id="SSF53448">
    <property type="entry name" value="Nucleotide-diphospho-sugar transferases"/>
    <property type="match status" value="1"/>
</dbReference>
<sequence>MKVVILAGGLGTRMAEETEIKPKPMVEIGGKPILWHIMKHFAHHGFREFYVALGYKGDVIKRYFLDYYRLNGSMTVNLWNGDVLMHRKKAEDWVVHLHDTGLQVNTGGRIKRLEPYLKNETFLVTYGDGVSTVEVPALVKFHRSHGRLATVTAVRPPARFGGLMFNGDMVAEFTEKPQIGEGWINGGYLVFEPGIFQHLAGDKASLEADLLERLAAMDQLAAYKHDDFWQCMDTLRDVRLLESLWEKGNPPWRVWQ</sequence>
<dbReference type="InterPro" id="IPR005835">
    <property type="entry name" value="NTP_transferase_dom"/>
</dbReference>
<gene>
    <name evidence="2" type="primary">rfbF</name>
    <name evidence="2" type="ORF">ENV52_02025</name>
</gene>
<dbReference type="GO" id="GO:0009243">
    <property type="term" value="P:O antigen biosynthetic process"/>
    <property type="evidence" value="ECO:0007669"/>
    <property type="project" value="InterPro"/>
</dbReference>
<dbReference type="NCBIfam" id="TIGR02623">
    <property type="entry name" value="G1P_cyt_trans"/>
    <property type="match status" value="1"/>
</dbReference>
<dbReference type="Gene3D" id="3.90.550.10">
    <property type="entry name" value="Spore Coat Polysaccharide Biosynthesis Protein SpsA, Chain A"/>
    <property type="match status" value="1"/>
</dbReference>
<organism evidence="2">
    <name type="scientific">Desulfobacca acetoxidans</name>
    <dbReference type="NCBI Taxonomy" id="60893"/>
    <lineage>
        <taxon>Bacteria</taxon>
        <taxon>Pseudomonadati</taxon>
        <taxon>Thermodesulfobacteriota</taxon>
        <taxon>Desulfobaccia</taxon>
        <taxon>Desulfobaccales</taxon>
        <taxon>Desulfobaccaceae</taxon>
        <taxon>Desulfobacca</taxon>
    </lineage>
</organism>
<dbReference type="PANTHER" id="PTHR47183:SF1">
    <property type="entry name" value="GLUCOSE-1-PHOSPHATE CYTIDYLYLTRANSFERASE"/>
    <property type="match status" value="1"/>
</dbReference>
<protein>
    <submittedName>
        <fullName evidence="2">Glucose-1-phosphate cytidylyltransferase</fullName>
        <ecNumber evidence="2">2.7.7.33</ecNumber>
    </submittedName>
</protein>
<dbReference type="PANTHER" id="PTHR47183">
    <property type="entry name" value="GLUCOSE-1-PHOSPHATE CYTIDYLYLTRANSFERASE-RELATED"/>
    <property type="match status" value="1"/>
</dbReference>
<dbReference type="GO" id="GO:0047343">
    <property type="term" value="F:glucose-1-phosphate cytidylyltransferase activity"/>
    <property type="evidence" value="ECO:0007669"/>
    <property type="project" value="UniProtKB-EC"/>
</dbReference>
<dbReference type="InterPro" id="IPR013446">
    <property type="entry name" value="G1P_cyt_trans-like"/>
</dbReference>
<comment type="caution">
    <text evidence="2">The sequence shown here is derived from an EMBL/GenBank/DDBJ whole genome shotgun (WGS) entry which is preliminary data.</text>
</comment>
<keyword evidence="2" id="KW-0808">Transferase</keyword>
<evidence type="ECO:0000313" key="2">
    <source>
        <dbReference type="EMBL" id="HHS28465.1"/>
    </source>
</evidence>
<dbReference type="InterPro" id="IPR046981">
    <property type="entry name" value="G1P_cyt_trans"/>
</dbReference>
<dbReference type="CDD" id="cd02524">
    <property type="entry name" value="G1P_cytidylyltransferase"/>
    <property type="match status" value="1"/>
</dbReference>
<feature type="domain" description="Nucleotidyl transferase" evidence="1">
    <location>
        <begin position="2"/>
        <end position="230"/>
    </location>
</feature>
<proteinExistence type="predicted"/>
<dbReference type="EMBL" id="DTGR01000030">
    <property type="protein sequence ID" value="HHS28465.1"/>
    <property type="molecule type" value="Genomic_DNA"/>
</dbReference>
<reference evidence="2" key="1">
    <citation type="journal article" date="2020" name="mSystems">
        <title>Genome- and Community-Level Interaction Insights into Carbon Utilization and Element Cycling Functions of Hydrothermarchaeota in Hydrothermal Sediment.</title>
        <authorList>
            <person name="Zhou Z."/>
            <person name="Liu Y."/>
            <person name="Xu W."/>
            <person name="Pan J."/>
            <person name="Luo Z.H."/>
            <person name="Li M."/>
        </authorList>
    </citation>
    <scope>NUCLEOTIDE SEQUENCE [LARGE SCALE GENOMIC DNA]</scope>
    <source>
        <strain evidence="2">SpSt-767</strain>
    </source>
</reference>
<dbReference type="Pfam" id="PF00483">
    <property type="entry name" value="NTP_transferase"/>
    <property type="match status" value="1"/>
</dbReference>
<dbReference type="InterPro" id="IPR029044">
    <property type="entry name" value="Nucleotide-diphossugar_trans"/>
</dbReference>
<keyword evidence="2" id="KW-0548">Nucleotidyltransferase</keyword>
<dbReference type="AlphaFoldDB" id="A0A7V6A1K8"/>
<name>A0A7V6A1K8_9BACT</name>
<dbReference type="EC" id="2.7.7.33" evidence="2"/>
<accession>A0A7V6A1K8</accession>